<dbReference type="AlphaFoldDB" id="A0A9D1NLF4"/>
<dbReference type="Gene3D" id="3.30.360.10">
    <property type="entry name" value="Dihydrodipicolinate Reductase, domain 2"/>
    <property type="match status" value="1"/>
</dbReference>
<dbReference type="Pfam" id="PF01408">
    <property type="entry name" value="GFO_IDH_MocA"/>
    <property type="match status" value="1"/>
</dbReference>
<feature type="non-terminal residue" evidence="4">
    <location>
        <position position="302"/>
    </location>
</feature>
<dbReference type="InterPro" id="IPR050463">
    <property type="entry name" value="Gfo/Idh/MocA_oxidrdct_glycsds"/>
</dbReference>
<dbReference type="SUPFAM" id="SSF55347">
    <property type="entry name" value="Glyceraldehyde-3-phosphate dehydrogenase-like, C-terminal domain"/>
    <property type="match status" value="1"/>
</dbReference>
<dbReference type="InterPro" id="IPR055170">
    <property type="entry name" value="GFO_IDH_MocA-like_dom"/>
</dbReference>
<protein>
    <submittedName>
        <fullName evidence="4">Gfo/Idh/MocA family oxidoreductase</fullName>
    </submittedName>
</protein>
<organism evidence="4 5">
    <name type="scientific">Candidatus Spyradenecus faecavium</name>
    <dbReference type="NCBI Taxonomy" id="2840947"/>
    <lineage>
        <taxon>Bacteria</taxon>
        <taxon>Pseudomonadati</taxon>
        <taxon>Lentisphaerota</taxon>
        <taxon>Lentisphaeria</taxon>
        <taxon>Lentisphaerales</taxon>
        <taxon>Lentisphaeraceae</taxon>
        <taxon>Lentisphaeraceae incertae sedis</taxon>
        <taxon>Candidatus Spyradenecus</taxon>
    </lineage>
</organism>
<dbReference type="PANTHER" id="PTHR43818">
    <property type="entry name" value="BCDNA.GH03377"/>
    <property type="match status" value="1"/>
</dbReference>
<dbReference type="Proteomes" id="UP000886845">
    <property type="component" value="Unassembled WGS sequence"/>
</dbReference>
<reference evidence="4" key="1">
    <citation type="submission" date="2020-10" db="EMBL/GenBank/DDBJ databases">
        <authorList>
            <person name="Gilroy R."/>
        </authorList>
    </citation>
    <scope>NUCLEOTIDE SEQUENCE</scope>
    <source>
        <strain evidence="4">35461</strain>
    </source>
</reference>
<dbReference type="Gene3D" id="3.40.50.720">
    <property type="entry name" value="NAD(P)-binding Rossmann-like Domain"/>
    <property type="match status" value="1"/>
</dbReference>
<dbReference type="InterPro" id="IPR000683">
    <property type="entry name" value="Gfo/Idh/MocA-like_OxRdtase_N"/>
</dbReference>
<dbReference type="Pfam" id="PF22725">
    <property type="entry name" value="GFO_IDH_MocA_C3"/>
    <property type="match status" value="1"/>
</dbReference>
<name>A0A9D1NLF4_9BACT</name>
<dbReference type="GO" id="GO:0016491">
    <property type="term" value="F:oxidoreductase activity"/>
    <property type="evidence" value="ECO:0007669"/>
    <property type="project" value="UniProtKB-KW"/>
</dbReference>
<dbReference type="GO" id="GO:0000166">
    <property type="term" value="F:nucleotide binding"/>
    <property type="evidence" value="ECO:0007669"/>
    <property type="project" value="InterPro"/>
</dbReference>
<feature type="domain" description="Gfo/Idh/MocA-like oxidoreductase N-terminal" evidence="2">
    <location>
        <begin position="8"/>
        <end position="127"/>
    </location>
</feature>
<evidence type="ECO:0000256" key="1">
    <source>
        <dbReference type="ARBA" id="ARBA00023002"/>
    </source>
</evidence>
<gene>
    <name evidence="4" type="ORF">IAC79_01655</name>
</gene>
<reference evidence="4" key="2">
    <citation type="journal article" date="2021" name="PeerJ">
        <title>Extensive microbial diversity within the chicken gut microbiome revealed by metagenomics and culture.</title>
        <authorList>
            <person name="Gilroy R."/>
            <person name="Ravi A."/>
            <person name="Getino M."/>
            <person name="Pursley I."/>
            <person name="Horton D.L."/>
            <person name="Alikhan N.F."/>
            <person name="Baker D."/>
            <person name="Gharbi K."/>
            <person name="Hall N."/>
            <person name="Watson M."/>
            <person name="Adriaenssens E.M."/>
            <person name="Foster-Nyarko E."/>
            <person name="Jarju S."/>
            <person name="Secka A."/>
            <person name="Antonio M."/>
            <person name="Oren A."/>
            <person name="Chaudhuri R.R."/>
            <person name="La Ragione R."/>
            <person name="Hildebrand F."/>
            <person name="Pallen M.J."/>
        </authorList>
    </citation>
    <scope>NUCLEOTIDE SEQUENCE</scope>
    <source>
        <strain evidence="4">35461</strain>
    </source>
</reference>
<evidence type="ECO:0000259" key="2">
    <source>
        <dbReference type="Pfam" id="PF01408"/>
    </source>
</evidence>
<accession>A0A9D1NLF4</accession>
<dbReference type="EMBL" id="DVOR01000055">
    <property type="protein sequence ID" value="HIV08805.1"/>
    <property type="molecule type" value="Genomic_DNA"/>
</dbReference>
<evidence type="ECO:0000313" key="5">
    <source>
        <dbReference type="Proteomes" id="UP000886845"/>
    </source>
</evidence>
<feature type="domain" description="GFO/IDH/MocA-like oxidoreductase" evidence="3">
    <location>
        <begin position="149"/>
        <end position="279"/>
    </location>
</feature>
<dbReference type="PANTHER" id="PTHR43818:SF11">
    <property type="entry name" value="BCDNA.GH03377"/>
    <property type="match status" value="1"/>
</dbReference>
<dbReference type="SUPFAM" id="SSF51735">
    <property type="entry name" value="NAD(P)-binding Rossmann-fold domains"/>
    <property type="match status" value="1"/>
</dbReference>
<evidence type="ECO:0000313" key="4">
    <source>
        <dbReference type="EMBL" id="HIV08805.1"/>
    </source>
</evidence>
<proteinExistence type="predicted"/>
<sequence length="302" mass="32679">MAKQQPKLKVAMVGGGNESFMGRIHRAAIEASGCLELVCGAFGSTRQRSFETGKALGLDPTRVYGLYRDMFRRETKVTGDDRVDLVTILAPNNMHYPVTMAAFDAGFPVFAEKPMSCNMDEAQNLKRRTLMSPQLYASAYVFPFYPALQALRAAVLDGAIGNLRRLDLRYYHGWMGVRLETAGNRSAGWRVDPRRCGAAGAVVDLAGSCAYLAEWATGREIAALCAAGRPAVAGRFLDDDATILLRMDNGALGLIAVSQIALGEADGVQLHLYGDKASAHWSQAAANAWTLVTPDGKRETQT</sequence>
<keyword evidence="1" id="KW-0560">Oxidoreductase</keyword>
<comment type="caution">
    <text evidence="4">The sequence shown here is derived from an EMBL/GenBank/DDBJ whole genome shotgun (WGS) entry which is preliminary data.</text>
</comment>
<evidence type="ECO:0000259" key="3">
    <source>
        <dbReference type="Pfam" id="PF22725"/>
    </source>
</evidence>
<dbReference type="InterPro" id="IPR036291">
    <property type="entry name" value="NAD(P)-bd_dom_sf"/>
</dbReference>